<dbReference type="Gene3D" id="3.30.70.100">
    <property type="match status" value="1"/>
</dbReference>
<reference evidence="2 3" key="1">
    <citation type="submission" date="2019-02" db="EMBL/GenBank/DDBJ databases">
        <title>Deep-cultivation of Planctomycetes and their phenomic and genomic characterization uncovers novel biology.</title>
        <authorList>
            <person name="Wiegand S."/>
            <person name="Jogler M."/>
            <person name="Boedeker C."/>
            <person name="Pinto D."/>
            <person name="Vollmers J."/>
            <person name="Rivas-Marin E."/>
            <person name="Kohn T."/>
            <person name="Peeters S.H."/>
            <person name="Heuer A."/>
            <person name="Rast P."/>
            <person name="Oberbeckmann S."/>
            <person name="Bunk B."/>
            <person name="Jeske O."/>
            <person name="Meyerdierks A."/>
            <person name="Storesund J.E."/>
            <person name="Kallscheuer N."/>
            <person name="Luecker S."/>
            <person name="Lage O.M."/>
            <person name="Pohl T."/>
            <person name="Merkel B.J."/>
            <person name="Hornburger P."/>
            <person name="Mueller R.-W."/>
            <person name="Bruemmer F."/>
            <person name="Labrenz M."/>
            <person name="Spormann A.M."/>
            <person name="Op den Camp H."/>
            <person name="Overmann J."/>
            <person name="Amann R."/>
            <person name="Jetten M.S.M."/>
            <person name="Mascher T."/>
            <person name="Medema M.H."/>
            <person name="Devos D.P."/>
            <person name="Kaster A.-K."/>
            <person name="Ovreas L."/>
            <person name="Rohde M."/>
            <person name="Galperin M.Y."/>
            <person name="Jogler C."/>
        </authorList>
    </citation>
    <scope>NUCLEOTIDE SEQUENCE [LARGE SCALE GENOMIC DNA]</scope>
    <source>
        <strain evidence="2 3">V22</strain>
    </source>
</reference>
<dbReference type="KEGG" id="chya:V22_15590"/>
<dbReference type="PROSITE" id="PS51502">
    <property type="entry name" value="S_R_A_B_BARREL"/>
    <property type="match status" value="1"/>
</dbReference>
<dbReference type="SMART" id="SM00886">
    <property type="entry name" value="Dabb"/>
    <property type="match status" value="1"/>
</dbReference>
<organism evidence="2 3">
    <name type="scientific">Calycomorphotria hydatis</name>
    <dbReference type="NCBI Taxonomy" id="2528027"/>
    <lineage>
        <taxon>Bacteria</taxon>
        <taxon>Pseudomonadati</taxon>
        <taxon>Planctomycetota</taxon>
        <taxon>Planctomycetia</taxon>
        <taxon>Planctomycetales</taxon>
        <taxon>Planctomycetaceae</taxon>
        <taxon>Calycomorphotria</taxon>
    </lineage>
</organism>
<evidence type="ECO:0000259" key="1">
    <source>
        <dbReference type="PROSITE" id="PS51502"/>
    </source>
</evidence>
<evidence type="ECO:0000313" key="3">
    <source>
        <dbReference type="Proteomes" id="UP000319976"/>
    </source>
</evidence>
<dbReference type="OrthoDB" id="8114960at2"/>
<dbReference type="InterPro" id="IPR013097">
    <property type="entry name" value="Dabb"/>
</dbReference>
<dbReference type="RefSeq" id="WP_145261401.1">
    <property type="nucleotide sequence ID" value="NZ_CP036316.1"/>
</dbReference>
<feature type="domain" description="Stress-response A/B barrel" evidence="1">
    <location>
        <begin position="2"/>
        <end position="98"/>
    </location>
</feature>
<gene>
    <name evidence="2" type="ORF">V22_15590</name>
</gene>
<protein>
    <submittedName>
        <fullName evidence="2">Stress responsive A/B Barrel Domain protein</fullName>
    </submittedName>
</protein>
<dbReference type="InterPro" id="IPR011008">
    <property type="entry name" value="Dimeric_a/b-barrel"/>
</dbReference>
<name>A0A517T7H1_9PLAN</name>
<dbReference type="EMBL" id="CP036316">
    <property type="protein sequence ID" value="QDT64326.1"/>
    <property type="molecule type" value="Genomic_DNA"/>
</dbReference>
<dbReference type="Proteomes" id="UP000319976">
    <property type="component" value="Chromosome"/>
</dbReference>
<evidence type="ECO:0000313" key="2">
    <source>
        <dbReference type="EMBL" id="QDT64326.1"/>
    </source>
</evidence>
<sequence>MLTHDVFFTLKDSSPAACEALVGYCNEFLKDEPGIVFFAAGIREESLSREVNDTDFHVGLHVAFDTKENHDAYQVAPRHMEFIEAGKDNWASVRVFDTTCG</sequence>
<accession>A0A517T7H1</accession>
<dbReference type="AlphaFoldDB" id="A0A517T7H1"/>
<keyword evidence="3" id="KW-1185">Reference proteome</keyword>
<dbReference type="SUPFAM" id="SSF54909">
    <property type="entry name" value="Dimeric alpha+beta barrel"/>
    <property type="match status" value="1"/>
</dbReference>
<proteinExistence type="predicted"/>
<dbReference type="Pfam" id="PF07876">
    <property type="entry name" value="Dabb"/>
    <property type="match status" value="1"/>
</dbReference>